<dbReference type="Pfam" id="PF13676">
    <property type="entry name" value="TIR_2"/>
    <property type="match status" value="1"/>
</dbReference>
<dbReference type="SUPFAM" id="SSF52200">
    <property type="entry name" value="Toll/Interleukin receptor TIR domain"/>
    <property type="match status" value="1"/>
</dbReference>
<dbReference type="GO" id="GO:0000221">
    <property type="term" value="C:vacuolar proton-transporting V-type ATPase, V1 domain"/>
    <property type="evidence" value="ECO:0007669"/>
    <property type="project" value="InterPro"/>
</dbReference>
<feature type="domain" description="TIR" evidence="3">
    <location>
        <begin position="271"/>
        <end position="388"/>
    </location>
</feature>
<dbReference type="InterPro" id="IPR004908">
    <property type="entry name" value="ATPase_V1-cplx_hsu"/>
</dbReference>
<dbReference type="GO" id="GO:0046961">
    <property type="term" value="F:proton-transporting ATPase activity, rotational mechanism"/>
    <property type="evidence" value="ECO:0007669"/>
    <property type="project" value="InterPro"/>
</dbReference>
<sequence>QQLLNVHNLPSFDKHAQNIIDHLIKILQNPSSTNPNDDALIIVALKTFCNLTKNSEIRMIMKKRRLIYLFNRYTDIEMGEKRKLAFEILAEIMDEQEVNDNSSEITSIFIDQLKQLNQNEYNPNLDNTLSSLNALIQHEQIKNEFIKQDGLEKFITFIRDGDPSKQSSKQLEDALKILWSCTFNNPEVLNKLKQDQNLMTRVNHLLEISRQNKDTTLEKAAEGLIWKVEKEEKFIEEQIAEAEKKKRKTQETGIEEEEEEEEKEEEQKYDFMISYSWADIDLAHRIFNYLTEKLGYKVWLDQEQMHGSTIQAMANAVENAEFILMCMSETYKRSANCQSEAEYAFNRKKHIVPIKMKKDYVADGWLGFILGTRMYIDFGTYDFDKAIQLLENEIRLQKKKRKDAKEAAKMEKKIEIDNQNKKNVNEEIESHHNGIEEAMNFDNILNWNENVVRDFLMRKNLSDFLPLCDGINGNELNNLYDMCRNNSALMYDALTSELLKLHDKFLPISTYLHFMSRLGAVCADNLPLNPLIYRKYLEEYLHDDE</sequence>
<dbReference type="SUPFAM" id="SSF48371">
    <property type="entry name" value="ARM repeat"/>
    <property type="match status" value="1"/>
</dbReference>
<dbReference type="PANTHER" id="PTHR46270">
    <property type="entry name" value="ARMADILLO-TYPE FOLD-RELATED"/>
    <property type="match status" value="1"/>
</dbReference>
<dbReference type="Proteomes" id="UP000663870">
    <property type="component" value="Unassembled WGS sequence"/>
</dbReference>
<feature type="region of interest" description="Disordered" evidence="2">
    <location>
        <begin position="245"/>
        <end position="265"/>
    </location>
</feature>
<dbReference type="InterPro" id="IPR000157">
    <property type="entry name" value="TIR_dom"/>
</dbReference>
<dbReference type="Gene3D" id="3.40.50.10140">
    <property type="entry name" value="Toll/interleukin-1 receptor homology (TIR) domain"/>
    <property type="match status" value="1"/>
</dbReference>
<protein>
    <recommendedName>
        <fullName evidence="3">TIR domain-containing protein</fullName>
    </recommendedName>
</protein>
<feature type="coiled-coil region" evidence="1">
    <location>
        <begin position="387"/>
        <end position="427"/>
    </location>
</feature>
<dbReference type="GO" id="GO:0007165">
    <property type="term" value="P:signal transduction"/>
    <property type="evidence" value="ECO:0007669"/>
    <property type="project" value="InterPro"/>
</dbReference>
<name>A0A816CVX5_9BILA</name>
<evidence type="ECO:0000313" key="4">
    <source>
        <dbReference type="EMBL" id="CAF1626892.1"/>
    </source>
</evidence>
<accession>A0A816CVX5</accession>
<dbReference type="AlphaFoldDB" id="A0A816CVX5"/>
<evidence type="ECO:0000313" key="5">
    <source>
        <dbReference type="Proteomes" id="UP000663870"/>
    </source>
</evidence>
<dbReference type="EMBL" id="CAJNOL010007286">
    <property type="protein sequence ID" value="CAF1626892.1"/>
    <property type="molecule type" value="Genomic_DNA"/>
</dbReference>
<evidence type="ECO:0000259" key="3">
    <source>
        <dbReference type="Pfam" id="PF13676"/>
    </source>
</evidence>
<gene>
    <name evidence="4" type="ORF">JXQ802_LOCUS51281</name>
</gene>
<dbReference type="InterPro" id="IPR035897">
    <property type="entry name" value="Toll_tir_struct_dom_sf"/>
</dbReference>
<keyword evidence="5" id="KW-1185">Reference proteome</keyword>
<feature type="compositionally biased region" description="Acidic residues" evidence="2">
    <location>
        <begin position="253"/>
        <end position="264"/>
    </location>
</feature>
<evidence type="ECO:0000256" key="2">
    <source>
        <dbReference type="SAM" id="MobiDB-lite"/>
    </source>
</evidence>
<keyword evidence="1" id="KW-0175">Coiled coil</keyword>
<dbReference type="PANTHER" id="PTHR46270:SF2">
    <property type="entry name" value="TIR DOMAIN-CONTAINING PROTEIN"/>
    <property type="match status" value="1"/>
</dbReference>
<proteinExistence type="predicted"/>
<dbReference type="InterPro" id="IPR011989">
    <property type="entry name" value="ARM-like"/>
</dbReference>
<dbReference type="InterPro" id="IPR016024">
    <property type="entry name" value="ARM-type_fold"/>
</dbReference>
<comment type="caution">
    <text evidence="4">The sequence shown here is derived from an EMBL/GenBank/DDBJ whole genome shotgun (WGS) entry which is preliminary data.</text>
</comment>
<evidence type="ECO:0000256" key="1">
    <source>
        <dbReference type="SAM" id="Coils"/>
    </source>
</evidence>
<organism evidence="4 5">
    <name type="scientific">Rotaria sordida</name>
    <dbReference type="NCBI Taxonomy" id="392033"/>
    <lineage>
        <taxon>Eukaryota</taxon>
        <taxon>Metazoa</taxon>
        <taxon>Spiralia</taxon>
        <taxon>Gnathifera</taxon>
        <taxon>Rotifera</taxon>
        <taxon>Eurotatoria</taxon>
        <taxon>Bdelloidea</taxon>
        <taxon>Philodinida</taxon>
        <taxon>Philodinidae</taxon>
        <taxon>Rotaria</taxon>
    </lineage>
</organism>
<dbReference type="Gene3D" id="1.25.10.10">
    <property type="entry name" value="Leucine-rich Repeat Variant"/>
    <property type="match status" value="1"/>
</dbReference>
<reference evidence="4" key="1">
    <citation type="submission" date="2021-02" db="EMBL/GenBank/DDBJ databases">
        <authorList>
            <person name="Nowell W R."/>
        </authorList>
    </citation>
    <scope>NUCLEOTIDE SEQUENCE</scope>
</reference>
<dbReference type="Pfam" id="PF03224">
    <property type="entry name" value="V-ATPase_H_N"/>
    <property type="match status" value="1"/>
</dbReference>
<feature type="non-terminal residue" evidence="4">
    <location>
        <position position="1"/>
    </location>
</feature>